<dbReference type="EMBL" id="CP075371">
    <property type="protein sequence ID" value="QVT81849.1"/>
    <property type="molecule type" value="Genomic_DNA"/>
</dbReference>
<keyword evidence="1" id="KW-0175">Coiled coil</keyword>
<organism evidence="2 3">
    <name type="scientific">Nocardioides aquaticus</name>
    <dbReference type="NCBI Taxonomy" id="160826"/>
    <lineage>
        <taxon>Bacteria</taxon>
        <taxon>Bacillati</taxon>
        <taxon>Actinomycetota</taxon>
        <taxon>Actinomycetes</taxon>
        <taxon>Propionibacteriales</taxon>
        <taxon>Nocardioidaceae</taxon>
        <taxon>Nocardioides</taxon>
    </lineage>
</organism>
<sequence>MAKRKAYLHIGLPGVGDVLDTAVQRHRTNLAELDVLVPTKAREESFRAAIELRRRHKEWGYRRKEVEGAWAGIARRALKGRSTVLVSQAALAGAAEDEIDLLTTQLPGLKLHVVVTVAAPDGWAEPGDPDTDLASVLGRWRRAVREPDRLHVVVVPPGDAGRETAWRELGRVVGFGTRSLSLAGLEPGAAPALRPLDAAGTQRLRERAETWRTAVVDGGHDVRGDLADLLPAAPAPTPDLDGALLRTTRALAEARRDVERLSRRNETLEARLDEAGQVPRRRRFSVA</sequence>
<protein>
    <submittedName>
        <fullName evidence="2">Uncharacterized protein</fullName>
    </submittedName>
</protein>
<dbReference type="RefSeq" id="WP_214057152.1">
    <property type="nucleotide sequence ID" value="NZ_CP075371.1"/>
</dbReference>
<keyword evidence="3" id="KW-1185">Reference proteome</keyword>
<evidence type="ECO:0000313" key="3">
    <source>
        <dbReference type="Proteomes" id="UP000679307"/>
    </source>
</evidence>
<reference evidence="2 3" key="1">
    <citation type="submission" date="2021-05" db="EMBL/GenBank/DDBJ databases">
        <title>Complete genome of Nocardioides aquaticus KCTC 9944T isolated from meromictic and hypersaline Ekho Lake, Antarctica.</title>
        <authorList>
            <person name="Hwang K."/>
            <person name="Kim K.M."/>
            <person name="Choe H."/>
        </authorList>
    </citation>
    <scope>NUCLEOTIDE SEQUENCE [LARGE SCALE GENOMIC DNA]</scope>
    <source>
        <strain evidence="2 3">KCTC 9944</strain>
    </source>
</reference>
<evidence type="ECO:0000313" key="2">
    <source>
        <dbReference type="EMBL" id="QVT81849.1"/>
    </source>
</evidence>
<accession>A0ABX8EMW4</accession>
<name>A0ABX8EMW4_9ACTN</name>
<evidence type="ECO:0000256" key="1">
    <source>
        <dbReference type="SAM" id="Coils"/>
    </source>
</evidence>
<dbReference type="Proteomes" id="UP000679307">
    <property type="component" value="Chromosome"/>
</dbReference>
<proteinExistence type="predicted"/>
<gene>
    <name evidence="2" type="ORF">ENKNEFLB_04268</name>
</gene>
<feature type="coiled-coil region" evidence="1">
    <location>
        <begin position="244"/>
        <end position="278"/>
    </location>
</feature>